<proteinExistence type="inferred from homology"/>
<dbReference type="AlphaFoldDB" id="A0AAN6PK45"/>
<feature type="domain" description="Protein kinase" evidence="6">
    <location>
        <begin position="65"/>
        <end position="313"/>
    </location>
</feature>
<keyword evidence="4" id="KW-0067">ATP-binding</keyword>
<keyword evidence="8" id="KW-1185">Reference proteome</keyword>
<evidence type="ECO:0000313" key="8">
    <source>
        <dbReference type="Proteomes" id="UP001303115"/>
    </source>
</evidence>
<dbReference type="PROSITE" id="PS00108">
    <property type="entry name" value="PROTEIN_KINASE_ST"/>
    <property type="match status" value="1"/>
</dbReference>
<evidence type="ECO:0000313" key="7">
    <source>
        <dbReference type="EMBL" id="KAK4040606.1"/>
    </source>
</evidence>
<evidence type="ECO:0000256" key="5">
    <source>
        <dbReference type="ARBA" id="ARBA00037982"/>
    </source>
</evidence>
<dbReference type="GO" id="GO:0005524">
    <property type="term" value="F:ATP binding"/>
    <property type="evidence" value="ECO:0007669"/>
    <property type="project" value="UniProtKB-KW"/>
</dbReference>
<comment type="caution">
    <text evidence="7">The sequence shown here is derived from an EMBL/GenBank/DDBJ whole genome shotgun (WGS) entry which is preliminary data.</text>
</comment>
<keyword evidence="2" id="KW-0547">Nucleotide-binding</keyword>
<evidence type="ECO:0000256" key="4">
    <source>
        <dbReference type="ARBA" id="ARBA00022840"/>
    </source>
</evidence>
<dbReference type="PANTHER" id="PTHR11042">
    <property type="entry name" value="EUKARYOTIC TRANSLATION INITIATION FACTOR 2-ALPHA KINASE EIF2-ALPHA KINASE -RELATED"/>
    <property type="match status" value="1"/>
</dbReference>
<dbReference type="InterPro" id="IPR000719">
    <property type="entry name" value="Prot_kinase_dom"/>
</dbReference>
<protein>
    <submittedName>
        <fullName evidence="7">Kinase-like domain-containing protein</fullName>
    </submittedName>
</protein>
<dbReference type="GO" id="GO:0004672">
    <property type="term" value="F:protein kinase activity"/>
    <property type="evidence" value="ECO:0007669"/>
    <property type="project" value="InterPro"/>
</dbReference>
<dbReference type="InterPro" id="IPR050339">
    <property type="entry name" value="CC_SR_Kinase"/>
</dbReference>
<dbReference type="EMBL" id="MU854373">
    <property type="protein sequence ID" value="KAK4040606.1"/>
    <property type="molecule type" value="Genomic_DNA"/>
</dbReference>
<keyword evidence="3 7" id="KW-0418">Kinase</keyword>
<dbReference type="Proteomes" id="UP001303115">
    <property type="component" value="Unassembled WGS sequence"/>
</dbReference>
<dbReference type="GO" id="GO:0005737">
    <property type="term" value="C:cytoplasm"/>
    <property type="evidence" value="ECO:0007669"/>
    <property type="project" value="TreeGrafter"/>
</dbReference>
<sequence length="313" mass="35003">MSVVDAIGLWFHHAARWARSWYSTEPLAVELLPRTYNETKLLNDTVTEVLITCGGDKSQGLKLQYKQQPEAGSEYVSVVSSLWAYTREDLLRVRFPPYHGNSGTPAKDLSEITDREELHGVFTGEVLDQELHNLQLLDGSVAGIVQLVAAVVSTNPYQTAALGAGSDSVVLRGLLLEYHPNGTLQDALDAAKTETDWHWCQWGLQITKALAHLHQCGLTHMDLKPSNVVISADMRAILVDLSGIGGVTREWLSPEMRITAISSHRASRLESKTIFGHWAKCYQRWRMLVATRRGSYWGASPRLQLKLSHRVFF</sequence>
<dbReference type="PROSITE" id="PS50011">
    <property type="entry name" value="PROTEIN_KINASE_DOM"/>
    <property type="match status" value="1"/>
</dbReference>
<dbReference type="Gene3D" id="1.10.510.10">
    <property type="entry name" value="Transferase(Phosphotransferase) domain 1"/>
    <property type="match status" value="1"/>
</dbReference>
<dbReference type="GO" id="GO:0005634">
    <property type="term" value="C:nucleus"/>
    <property type="evidence" value="ECO:0007669"/>
    <property type="project" value="TreeGrafter"/>
</dbReference>
<evidence type="ECO:0000256" key="3">
    <source>
        <dbReference type="ARBA" id="ARBA00022777"/>
    </source>
</evidence>
<evidence type="ECO:0000256" key="2">
    <source>
        <dbReference type="ARBA" id="ARBA00022741"/>
    </source>
</evidence>
<dbReference type="Pfam" id="PF00069">
    <property type="entry name" value="Pkinase"/>
    <property type="match status" value="1"/>
</dbReference>
<comment type="similarity">
    <text evidence="5">Belongs to the protein kinase superfamily. Ser/Thr protein kinase family. GCN2 subfamily.</text>
</comment>
<dbReference type="InterPro" id="IPR008271">
    <property type="entry name" value="Ser/Thr_kinase_AS"/>
</dbReference>
<accession>A0AAN6PK45</accession>
<gene>
    <name evidence="7" type="ORF">C8A01DRAFT_35369</name>
</gene>
<keyword evidence="1" id="KW-0808">Transferase</keyword>
<reference evidence="8" key="1">
    <citation type="journal article" date="2023" name="Mol. Phylogenet. Evol.">
        <title>Genome-scale phylogeny and comparative genomics of the fungal order Sordariales.</title>
        <authorList>
            <person name="Hensen N."/>
            <person name="Bonometti L."/>
            <person name="Westerberg I."/>
            <person name="Brannstrom I.O."/>
            <person name="Guillou S."/>
            <person name="Cros-Aarteil S."/>
            <person name="Calhoun S."/>
            <person name="Haridas S."/>
            <person name="Kuo A."/>
            <person name="Mondo S."/>
            <person name="Pangilinan J."/>
            <person name="Riley R."/>
            <person name="LaButti K."/>
            <person name="Andreopoulos B."/>
            <person name="Lipzen A."/>
            <person name="Chen C."/>
            <person name="Yan M."/>
            <person name="Daum C."/>
            <person name="Ng V."/>
            <person name="Clum A."/>
            <person name="Steindorff A."/>
            <person name="Ohm R.A."/>
            <person name="Martin F."/>
            <person name="Silar P."/>
            <person name="Natvig D.O."/>
            <person name="Lalanne C."/>
            <person name="Gautier V."/>
            <person name="Ament-Velasquez S.L."/>
            <person name="Kruys A."/>
            <person name="Hutchinson M.I."/>
            <person name="Powell A.J."/>
            <person name="Barry K."/>
            <person name="Miller A.N."/>
            <person name="Grigoriev I.V."/>
            <person name="Debuchy R."/>
            <person name="Gladieux P."/>
            <person name="Hiltunen Thoren M."/>
            <person name="Johannesson H."/>
        </authorList>
    </citation>
    <scope>NUCLEOTIDE SEQUENCE [LARGE SCALE GENOMIC DNA]</scope>
    <source>
        <strain evidence="8">CBS 284.82</strain>
    </source>
</reference>
<dbReference type="InterPro" id="IPR011009">
    <property type="entry name" value="Kinase-like_dom_sf"/>
</dbReference>
<dbReference type="SMART" id="SM00220">
    <property type="entry name" value="S_TKc"/>
    <property type="match status" value="1"/>
</dbReference>
<dbReference type="SUPFAM" id="SSF56112">
    <property type="entry name" value="Protein kinase-like (PK-like)"/>
    <property type="match status" value="1"/>
</dbReference>
<name>A0AAN6PK45_9PEZI</name>
<evidence type="ECO:0000259" key="6">
    <source>
        <dbReference type="PROSITE" id="PS50011"/>
    </source>
</evidence>
<evidence type="ECO:0000256" key="1">
    <source>
        <dbReference type="ARBA" id="ARBA00022679"/>
    </source>
</evidence>
<organism evidence="7 8">
    <name type="scientific">Parachaetomium inaequale</name>
    <dbReference type="NCBI Taxonomy" id="2588326"/>
    <lineage>
        <taxon>Eukaryota</taxon>
        <taxon>Fungi</taxon>
        <taxon>Dikarya</taxon>
        <taxon>Ascomycota</taxon>
        <taxon>Pezizomycotina</taxon>
        <taxon>Sordariomycetes</taxon>
        <taxon>Sordariomycetidae</taxon>
        <taxon>Sordariales</taxon>
        <taxon>Chaetomiaceae</taxon>
        <taxon>Parachaetomium</taxon>
    </lineage>
</organism>